<accession>A0A2T4Z4C9</accession>
<dbReference type="GO" id="GO:0000166">
    <property type="term" value="F:nucleotide binding"/>
    <property type="evidence" value="ECO:0007669"/>
    <property type="project" value="InterPro"/>
</dbReference>
<dbReference type="InterPro" id="IPR055170">
    <property type="entry name" value="GFO_IDH_MocA-like_dom"/>
</dbReference>
<protein>
    <submittedName>
        <fullName evidence="3">Putative dehydrogenase</fullName>
    </submittedName>
</protein>
<dbReference type="Pfam" id="PF22725">
    <property type="entry name" value="GFO_IDH_MocA_C3"/>
    <property type="match status" value="1"/>
</dbReference>
<dbReference type="OrthoDB" id="9815825at2"/>
<dbReference type="Gene3D" id="3.40.50.720">
    <property type="entry name" value="NAD(P)-binding Rossmann-like Domain"/>
    <property type="match status" value="1"/>
</dbReference>
<dbReference type="SUPFAM" id="SSF51735">
    <property type="entry name" value="NAD(P)-binding Rossmann-fold domains"/>
    <property type="match status" value="1"/>
</dbReference>
<name>A0A2T4Z4C9_9BACL</name>
<dbReference type="Gene3D" id="3.30.360.10">
    <property type="entry name" value="Dihydrodipicolinate Reductase, domain 2"/>
    <property type="match status" value="1"/>
</dbReference>
<keyword evidence="4" id="KW-1185">Reference proteome</keyword>
<dbReference type="PANTHER" id="PTHR43249">
    <property type="entry name" value="UDP-N-ACETYL-2-AMINO-2-DEOXY-D-GLUCURONATE OXIDASE"/>
    <property type="match status" value="1"/>
</dbReference>
<proteinExistence type="predicted"/>
<dbReference type="InterPro" id="IPR036291">
    <property type="entry name" value="NAD(P)-bd_dom_sf"/>
</dbReference>
<dbReference type="Pfam" id="PF01408">
    <property type="entry name" value="GFO_IDH_MocA"/>
    <property type="match status" value="1"/>
</dbReference>
<evidence type="ECO:0000259" key="2">
    <source>
        <dbReference type="Pfam" id="PF22725"/>
    </source>
</evidence>
<dbReference type="SUPFAM" id="SSF55347">
    <property type="entry name" value="Glyceraldehyde-3-phosphate dehydrogenase-like, C-terminal domain"/>
    <property type="match status" value="1"/>
</dbReference>
<feature type="domain" description="GFO/IDH/MocA-like oxidoreductase" evidence="2">
    <location>
        <begin position="128"/>
        <end position="250"/>
    </location>
</feature>
<evidence type="ECO:0000313" key="3">
    <source>
        <dbReference type="EMBL" id="PTM56725.1"/>
    </source>
</evidence>
<evidence type="ECO:0000259" key="1">
    <source>
        <dbReference type="Pfam" id="PF01408"/>
    </source>
</evidence>
<dbReference type="RefSeq" id="WP_107728032.1">
    <property type="nucleotide sequence ID" value="NZ_PZZP01000002.1"/>
</dbReference>
<evidence type="ECO:0000313" key="4">
    <source>
        <dbReference type="Proteomes" id="UP000241639"/>
    </source>
</evidence>
<dbReference type="Proteomes" id="UP000241639">
    <property type="component" value="Unassembled WGS sequence"/>
</dbReference>
<reference evidence="3 4" key="1">
    <citation type="submission" date="2018-04" db="EMBL/GenBank/DDBJ databases">
        <title>Genomic Encyclopedia of Archaeal and Bacterial Type Strains, Phase II (KMG-II): from individual species to whole genera.</title>
        <authorList>
            <person name="Goeker M."/>
        </authorList>
    </citation>
    <scope>NUCLEOTIDE SEQUENCE [LARGE SCALE GENOMIC DNA]</scope>
    <source>
        <strain evidence="3 4">DSM 45169</strain>
    </source>
</reference>
<dbReference type="PANTHER" id="PTHR43249:SF1">
    <property type="entry name" value="D-GLUCOSIDE 3-DEHYDROGENASE"/>
    <property type="match status" value="1"/>
</dbReference>
<dbReference type="InterPro" id="IPR052515">
    <property type="entry name" value="Gfo/Idh/MocA_Oxidoreductase"/>
</dbReference>
<feature type="domain" description="Gfo/Idh/MocA-like oxidoreductase N-terminal" evidence="1">
    <location>
        <begin position="3"/>
        <end position="118"/>
    </location>
</feature>
<dbReference type="EMBL" id="PZZP01000002">
    <property type="protein sequence ID" value="PTM56725.1"/>
    <property type="molecule type" value="Genomic_DNA"/>
</dbReference>
<organism evidence="3 4">
    <name type="scientific">Desmospora activa DSM 45169</name>
    <dbReference type="NCBI Taxonomy" id="1121389"/>
    <lineage>
        <taxon>Bacteria</taxon>
        <taxon>Bacillati</taxon>
        <taxon>Bacillota</taxon>
        <taxon>Bacilli</taxon>
        <taxon>Bacillales</taxon>
        <taxon>Thermoactinomycetaceae</taxon>
        <taxon>Desmospora</taxon>
    </lineage>
</organism>
<dbReference type="AlphaFoldDB" id="A0A2T4Z4C9"/>
<dbReference type="InterPro" id="IPR000683">
    <property type="entry name" value="Gfo/Idh/MocA-like_OxRdtase_N"/>
</dbReference>
<comment type="caution">
    <text evidence="3">The sequence shown here is derived from an EMBL/GenBank/DDBJ whole genome shotgun (WGS) entry which is preliminary data.</text>
</comment>
<sequence>MVQYAIVGCGHIANKHVEAIEAAEGAKLSAVCDRDPRRLEPFAAKGIHSFTDMERMITSVTVDVVNICTPSGLHAPLAIQAANAGKHVVVEKPMALTLKDADAILQACERNGVQLAVVHPNRFRPVMKALRQRVDEGAFGSFSHANATVRWNRNQEYYNQAPWRGSRAMDGGVLMNQAIHNLDLMLWLMGDVEEVSAYQATRFRQIEAEDVSVSVLRFASGALGVIEAAVTLYPRNLEESLALFGETGTAVVSGPTANWIQTWKFADQTDEDSEQTIHRIHEDPQGLPGHSAIIRDMTAAVREGRRPVVNGEDGRKALELVIACQRAAELGRPVRLSELRRDVNQGGAS</sequence>
<gene>
    <name evidence="3" type="ORF">C8J48_3050</name>
</gene>